<reference evidence="8 9" key="1">
    <citation type="submission" date="2019-11" db="EMBL/GenBank/DDBJ databases">
        <title>Pedobacter sp. HMF7647 Genome sequencing and assembly.</title>
        <authorList>
            <person name="Kang H."/>
            <person name="Kim H."/>
            <person name="Joh K."/>
        </authorList>
    </citation>
    <scope>NUCLEOTIDE SEQUENCE [LARGE SCALE GENOMIC DNA]</scope>
    <source>
        <strain evidence="8 9">HMF7647</strain>
    </source>
</reference>
<evidence type="ECO:0000256" key="2">
    <source>
        <dbReference type="ARBA" id="ARBA00022475"/>
    </source>
</evidence>
<feature type="transmembrane region" description="Helical" evidence="6">
    <location>
        <begin position="36"/>
        <end position="56"/>
    </location>
</feature>
<accession>A0A7K1YAT2</accession>
<evidence type="ECO:0000313" key="8">
    <source>
        <dbReference type="EMBL" id="MXV51697.1"/>
    </source>
</evidence>
<keyword evidence="5 6" id="KW-0472">Membrane</keyword>
<name>A0A7K1YAT2_9SPHI</name>
<dbReference type="AlphaFoldDB" id="A0A7K1YAT2"/>
<evidence type="ECO:0000256" key="6">
    <source>
        <dbReference type="SAM" id="Phobius"/>
    </source>
</evidence>
<dbReference type="InterPro" id="IPR050445">
    <property type="entry name" value="Bact_polysacc_biosynth/exp"/>
</dbReference>
<dbReference type="PANTHER" id="PTHR32309">
    <property type="entry name" value="TYROSINE-PROTEIN KINASE"/>
    <property type="match status" value="1"/>
</dbReference>
<sequence length="361" mass="40012">MTELSTNQNVSADDEISLKELILKIREWYRYLLSKWKAILIAGIIGGILGFTYAYFKKPVYTADCTFVLEEGNAGGGLGQYAGLASMVGIDMGGAGNSGIFQGDNILELYKSRSMVQKALLTAADFNGKSQLLVDRYIQINKIREGWVEKPELKSLRFDNTPPENFSRLQDSILGNIVADINKNYLDVSKPDKKLSIIKVEVKAKDELFAKNFNDAIVKDVNDFYVQTKTKKSLENLAILQHQTDSVRRALNGAISGVASSMDANPNANLALRILQVPSQRRQVDAEANKAILTQLVQNLEISKVSLRKDAPLIQVVDEPILPLKEEKIGKLKGLVIGGFLLSLLVTFYLLFRKILAGIMD</sequence>
<comment type="caution">
    <text evidence="8">The sequence shown here is derived from an EMBL/GenBank/DDBJ whole genome shotgun (WGS) entry which is preliminary data.</text>
</comment>
<evidence type="ECO:0000259" key="7">
    <source>
        <dbReference type="Pfam" id="PF02706"/>
    </source>
</evidence>
<gene>
    <name evidence="8" type="ORF">GS399_12000</name>
</gene>
<feature type="domain" description="Polysaccharide chain length determinant N-terminal" evidence="7">
    <location>
        <begin position="26"/>
        <end position="74"/>
    </location>
</feature>
<proteinExistence type="predicted"/>
<dbReference type="GO" id="GO:0005886">
    <property type="term" value="C:plasma membrane"/>
    <property type="evidence" value="ECO:0007669"/>
    <property type="project" value="UniProtKB-SubCell"/>
</dbReference>
<comment type="subcellular location">
    <subcellularLocation>
        <location evidence="1">Cell membrane</location>
        <topology evidence="1">Multi-pass membrane protein</topology>
    </subcellularLocation>
</comment>
<keyword evidence="4 6" id="KW-1133">Transmembrane helix</keyword>
<evidence type="ECO:0000256" key="3">
    <source>
        <dbReference type="ARBA" id="ARBA00022692"/>
    </source>
</evidence>
<organism evidence="8 9">
    <name type="scientific">Hufsiella arboris</name>
    <dbReference type="NCBI Taxonomy" id="2695275"/>
    <lineage>
        <taxon>Bacteria</taxon>
        <taxon>Pseudomonadati</taxon>
        <taxon>Bacteroidota</taxon>
        <taxon>Sphingobacteriia</taxon>
        <taxon>Sphingobacteriales</taxon>
        <taxon>Sphingobacteriaceae</taxon>
        <taxon>Hufsiella</taxon>
    </lineage>
</organism>
<dbReference type="GO" id="GO:0004713">
    <property type="term" value="F:protein tyrosine kinase activity"/>
    <property type="evidence" value="ECO:0007669"/>
    <property type="project" value="TreeGrafter"/>
</dbReference>
<dbReference type="PANTHER" id="PTHR32309:SF13">
    <property type="entry name" value="FERRIC ENTEROBACTIN TRANSPORT PROTEIN FEPE"/>
    <property type="match status" value="1"/>
</dbReference>
<dbReference type="InterPro" id="IPR003856">
    <property type="entry name" value="LPS_length_determ_N"/>
</dbReference>
<keyword evidence="2" id="KW-1003">Cell membrane</keyword>
<evidence type="ECO:0000256" key="5">
    <source>
        <dbReference type="ARBA" id="ARBA00023136"/>
    </source>
</evidence>
<feature type="transmembrane region" description="Helical" evidence="6">
    <location>
        <begin position="332"/>
        <end position="352"/>
    </location>
</feature>
<evidence type="ECO:0000256" key="4">
    <source>
        <dbReference type="ARBA" id="ARBA00022989"/>
    </source>
</evidence>
<keyword evidence="9" id="KW-1185">Reference proteome</keyword>
<keyword evidence="3 6" id="KW-0812">Transmembrane</keyword>
<evidence type="ECO:0000256" key="1">
    <source>
        <dbReference type="ARBA" id="ARBA00004651"/>
    </source>
</evidence>
<dbReference type="Pfam" id="PF02706">
    <property type="entry name" value="Wzz"/>
    <property type="match status" value="1"/>
</dbReference>
<protein>
    <submittedName>
        <fullName evidence="8">Lipopolysaccharide biosynthesis protein</fullName>
    </submittedName>
</protein>
<dbReference type="RefSeq" id="WP_160844880.1">
    <property type="nucleotide sequence ID" value="NZ_WVHT01000005.1"/>
</dbReference>
<dbReference type="EMBL" id="WVHT01000005">
    <property type="protein sequence ID" value="MXV51697.1"/>
    <property type="molecule type" value="Genomic_DNA"/>
</dbReference>
<evidence type="ECO:0000313" key="9">
    <source>
        <dbReference type="Proteomes" id="UP000466586"/>
    </source>
</evidence>
<dbReference type="Proteomes" id="UP000466586">
    <property type="component" value="Unassembled WGS sequence"/>
</dbReference>